<gene>
    <name evidence="9" type="ORF">WG68_13470</name>
</gene>
<keyword evidence="10" id="KW-1185">Reference proteome</keyword>
<comment type="caution">
    <text evidence="9">The sequence shown here is derived from an EMBL/GenBank/DDBJ whole genome shotgun (WGS) entry which is preliminary data.</text>
</comment>
<dbReference type="GO" id="GO:0070733">
    <property type="term" value="F:AMPylase activity"/>
    <property type="evidence" value="ECO:0007669"/>
    <property type="project" value="UniProtKB-EC"/>
</dbReference>
<dbReference type="OrthoDB" id="9807853at2"/>
<evidence type="ECO:0000256" key="1">
    <source>
        <dbReference type="ARBA" id="ARBA00022679"/>
    </source>
</evidence>
<dbReference type="STRING" id="336831.WG68_13470"/>
<dbReference type="EC" id="2.7.7.108" evidence="5"/>
<evidence type="ECO:0000256" key="3">
    <source>
        <dbReference type="ARBA" id="ARBA00022741"/>
    </source>
</evidence>
<dbReference type="GO" id="GO:0005524">
    <property type="term" value="F:ATP binding"/>
    <property type="evidence" value="ECO:0007669"/>
    <property type="project" value="UniProtKB-KW"/>
</dbReference>
<evidence type="ECO:0000256" key="5">
    <source>
        <dbReference type="ARBA" id="ARBA00034531"/>
    </source>
</evidence>
<dbReference type="EMBL" id="LAHO01000013">
    <property type="protein sequence ID" value="KKO44840.1"/>
    <property type="molecule type" value="Genomic_DNA"/>
</dbReference>
<accession>A0A0M2V5C5</accession>
<dbReference type="InterPro" id="IPR003812">
    <property type="entry name" value="Fido"/>
</dbReference>
<evidence type="ECO:0000313" key="10">
    <source>
        <dbReference type="Proteomes" id="UP000034228"/>
    </source>
</evidence>
<keyword evidence="2" id="KW-0548">Nucleotidyltransferase</keyword>
<dbReference type="PROSITE" id="PS51459">
    <property type="entry name" value="FIDO"/>
    <property type="match status" value="1"/>
</dbReference>
<dbReference type="SUPFAM" id="SSF140931">
    <property type="entry name" value="Fic-like"/>
    <property type="match status" value="1"/>
</dbReference>
<keyword evidence="3" id="KW-0547">Nucleotide-binding</keyword>
<feature type="domain" description="Fido" evidence="8">
    <location>
        <begin position="57"/>
        <end position="192"/>
    </location>
</feature>
<dbReference type="PANTHER" id="PTHR39560:SF1">
    <property type="entry name" value="PROTEIN ADENYLYLTRANSFERASE FIC-RELATED"/>
    <property type="match status" value="1"/>
</dbReference>
<sequence length="196" mass="22430">MRDKYGVLHDVYCYADSDVLINFLNIKDADKLAEAEAAFSAARYRNYQSAVTSLGQLTLAHLQQLHHYLFQDVYSWAGQLRTVDISKGTTRFCNCQRIKPEADKLMLLIPALAQINNKDAMADAMADLYCELNMLHPFRDGNGRAQRFFFEEMAFLLDYEILWPPLLQQDWVKANVAGVNLDLGPLQHIFRQALVP</sequence>
<dbReference type="InterPro" id="IPR036597">
    <property type="entry name" value="Fido-like_dom_sf"/>
</dbReference>
<evidence type="ECO:0000256" key="7">
    <source>
        <dbReference type="ARBA" id="ARBA00048696"/>
    </source>
</evidence>
<name>A0A0M2V5C5_9GAMM</name>
<organism evidence="9 10">
    <name type="scientific">Arsukibacterium ikkense</name>
    <dbReference type="NCBI Taxonomy" id="336831"/>
    <lineage>
        <taxon>Bacteria</taxon>
        <taxon>Pseudomonadati</taxon>
        <taxon>Pseudomonadota</taxon>
        <taxon>Gammaproteobacteria</taxon>
        <taxon>Chromatiales</taxon>
        <taxon>Chromatiaceae</taxon>
        <taxon>Arsukibacterium</taxon>
    </lineage>
</organism>
<evidence type="ECO:0000256" key="6">
    <source>
        <dbReference type="ARBA" id="ARBA00047939"/>
    </source>
</evidence>
<protein>
    <recommendedName>
        <fullName evidence="5">protein adenylyltransferase</fullName>
        <ecNumber evidence="5">2.7.7.108</ecNumber>
    </recommendedName>
</protein>
<evidence type="ECO:0000256" key="4">
    <source>
        <dbReference type="ARBA" id="ARBA00022840"/>
    </source>
</evidence>
<comment type="catalytic activity">
    <reaction evidence="7">
        <text>L-tyrosyl-[protein] + ATP = O-(5'-adenylyl)-L-tyrosyl-[protein] + diphosphate</text>
        <dbReference type="Rhea" id="RHEA:54288"/>
        <dbReference type="Rhea" id="RHEA-COMP:10136"/>
        <dbReference type="Rhea" id="RHEA-COMP:13846"/>
        <dbReference type="ChEBI" id="CHEBI:30616"/>
        <dbReference type="ChEBI" id="CHEBI:33019"/>
        <dbReference type="ChEBI" id="CHEBI:46858"/>
        <dbReference type="ChEBI" id="CHEBI:83624"/>
        <dbReference type="EC" id="2.7.7.108"/>
    </reaction>
</comment>
<dbReference type="GO" id="GO:0051302">
    <property type="term" value="P:regulation of cell division"/>
    <property type="evidence" value="ECO:0007669"/>
    <property type="project" value="TreeGrafter"/>
</dbReference>
<evidence type="ECO:0000259" key="8">
    <source>
        <dbReference type="PROSITE" id="PS51459"/>
    </source>
</evidence>
<dbReference type="PATRIC" id="fig|336831.14.peg.3463"/>
<keyword evidence="1" id="KW-0808">Transferase</keyword>
<dbReference type="Proteomes" id="UP000034228">
    <property type="component" value="Unassembled WGS sequence"/>
</dbReference>
<dbReference type="PANTHER" id="PTHR39560">
    <property type="entry name" value="PROTEIN ADENYLYLTRANSFERASE FIC-RELATED"/>
    <property type="match status" value="1"/>
</dbReference>
<dbReference type="AlphaFoldDB" id="A0A0M2V5C5"/>
<evidence type="ECO:0000256" key="2">
    <source>
        <dbReference type="ARBA" id="ARBA00022695"/>
    </source>
</evidence>
<dbReference type="Gene3D" id="1.10.3290.10">
    <property type="entry name" value="Fido-like domain"/>
    <property type="match status" value="1"/>
</dbReference>
<dbReference type="Pfam" id="PF02661">
    <property type="entry name" value="Fic"/>
    <property type="match status" value="1"/>
</dbReference>
<evidence type="ECO:0000313" key="9">
    <source>
        <dbReference type="EMBL" id="KKO44840.1"/>
    </source>
</evidence>
<keyword evidence="4" id="KW-0067">ATP-binding</keyword>
<dbReference type="RefSeq" id="WP_046558227.1">
    <property type="nucleotide sequence ID" value="NZ_LAHO01000013.1"/>
</dbReference>
<proteinExistence type="predicted"/>
<reference evidence="9 10" key="1">
    <citation type="submission" date="2015-03" db="EMBL/GenBank/DDBJ databases">
        <title>Draft genome sequences of two protease-producing strains of Arsukibacterium isolated from two cold and alkaline environments.</title>
        <authorList>
            <person name="Lylloff J.E."/>
            <person name="Skov L.B."/>
            <person name="Jepsen M."/>
            <person name="Hallin P.F."/>
            <person name="Sorensen S.J."/>
            <person name="Stougaard P."/>
            <person name="Glaring M.A."/>
        </authorList>
    </citation>
    <scope>NUCLEOTIDE SEQUENCE [LARGE SCALE GENOMIC DNA]</scope>
    <source>
        <strain evidence="9 10">GCM72</strain>
    </source>
</reference>
<comment type="catalytic activity">
    <reaction evidence="6">
        <text>L-threonyl-[protein] + ATP = 3-O-(5'-adenylyl)-L-threonyl-[protein] + diphosphate</text>
        <dbReference type="Rhea" id="RHEA:54292"/>
        <dbReference type="Rhea" id="RHEA-COMP:11060"/>
        <dbReference type="Rhea" id="RHEA-COMP:13847"/>
        <dbReference type="ChEBI" id="CHEBI:30013"/>
        <dbReference type="ChEBI" id="CHEBI:30616"/>
        <dbReference type="ChEBI" id="CHEBI:33019"/>
        <dbReference type="ChEBI" id="CHEBI:138113"/>
        <dbReference type="EC" id="2.7.7.108"/>
    </reaction>
</comment>